<proteinExistence type="inferred from homology"/>
<keyword evidence="5 8" id="KW-0812">Transmembrane</keyword>
<dbReference type="PROSITE" id="PS50850">
    <property type="entry name" value="MFS"/>
    <property type="match status" value="1"/>
</dbReference>
<feature type="transmembrane region" description="Helical" evidence="8">
    <location>
        <begin position="84"/>
        <end position="103"/>
    </location>
</feature>
<comment type="caution">
    <text evidence="10">The sequence shown here is derived from an EMBL/GenBank/DDBJ whole genome shotgun (WGS) entry which is preliminary data.</text>
</comment>
<evidence type="ECO:0000256" key="8">
    <source>
        <dbReference type="SAM" id="Phobius"/>
    </source>
</evidence>
<keyword evidence="7 8" id="KW-0472">Membrane</keyword>
<dbReference type="PANTHER" id="PTHR43271:SF1">
    <property type="entry name" value="INNER MEMBRANE TRANSPORT PROTEIN YNFM"/>
    <property type="match status" value="1"/>
</dbReference>
<evidence type="ECO:0000256" key="2">
    <source>
        <dbReference type="ARBA" id="ARBA00008335"/>
    </source>
</evidence>
<reference evidence="10" key="1">
    <citation type="submission" date="2021-03" db="EMBL/GenBank/DDBJ databases">
        <title>Leucobacter chromiisoli sp. nov., isolated from chromium-containing soil of chemical plant.</title>
        <authorList>
            <person name="Xu Z."/>
        </authorList>
    </citation>
    <scope>NUCLEOTIDE SEQUENCE</scope>
    <source>
        <strain evidence="10">S27</strain>
    </source>
</reference>
<dbReference type="GO" id="GO:0005886">
    <property type="term" value="C:plasma membrane"/>
    <property type="evidence" value="ECO:0007669"/>
    <property type="project" value="UniProtKB-SubCell"/>
</dbReference>
<keyword evidence="11" id="KW-1185">Reference proteome</keyword>
<dbReference type="RefSeq" id="WP_208097434.1">
    <property type="nucleotide sequence ID" value="NZ_JAGDYM010000007.1"/>
</dbReference>
<dbReference type="AlphaFoldDB" id="A0A939MRI0"/>
<dbReference type="Gene3D" id="1.20.1250.20">
    <property type="entry name" value="MFS general substrate transporter like domains"/>
    <property type="match status" value="1"/>
</dbReference>
<dbReference type="InterPro" id="IPR036259">
    <property type="entry name" value="MFS_trans_sf"/>
</dbReference>
<evidence type="ECO:0000256" key="1">
    <source>
        <dbReference type="ARBA" id="ARBA00004651"/>
    </source>
</evidence>
<evidence type="ECO:0000313" key="10">
    <source>
        <dbReference type="EMBL" id="MBO1901669.1"/>
    </source>
</evidence>
<evidence type="ECO:0000256" key="5">
    <source>
        <dbReference type="ARBA" id="ARBA00022692"/>
    </source>
</evidence>
<name>A0A939MRI0_9MICO</name>
<protein>
    <submittedName>
        <fullName evidence="10">MFS transporter</fullName>
    </submittedName>
</protein>
<feature type="transmembrane region" description="Helical" evidence="8">
    <location>
        <begin position="371"/>
        <end position="389"/>
    </location>
</feature>
<dbReference type="PANTHER" id="PTHR43271">
    <property type="entry name" value="BLL2771 PROTEIN"/>
    <property type="match status" value="1"/>
</dbReference>
<dbReference type="GO" id="GO:0022857">
    <property type="term" value="F:transmembrane transporter activity"/>
    <property type="evidence" value="ECO:0007669"/>
    <property type="project" value="InterPro"/>
</dbReference>
<evidence type="ECO:0000256" key="4">
    <source>
        <dbReference type="ARBA" id="ARBA00022475"/>
    </source>
</evidence>
<feature type="transmembrane region" description="Helical" evidence="8">
    <location>
        <begin position="256"/>
        <end position="275"/>
    </location>
</feature>
<accession>A0A939MRI0</accession>
<comment type="similarity">
    <text evidence="2">Belongs to the major facilitator superfamily.</text>
</comment>
<gene>
    <name evidence="10" type="ORF">J4H92_06845</name>
</gene>
<keyword evidence="4" id="KW-1003">Cell membrane</keyword>
<evidence type="ECO:0000256" key="6">
    <source>
        <dbReference type="ARBA" id="ARBA00022989"/>
    </source>
</evidence>
<dbReference type="InterPro" id="IPR020846">
    <property type="entry name" value="MFS_dom"/>
</dbReference>
<keyword evidence="3" id="KW-0813">Transport</keyword>
<feature type="transmembrane region" description="Helical" evidence="8">
    <location>
        <begin position="282"/>
        <end position="301"/>
    </location>
</feature>
<feature type="domain" description="Major facilitator superfamily (MFS) profile" evidence="9">
    <location>
        <begin position="18"/>
        <end position="386"/>
    </location>
</feature>
<dbReference type="Pfam" id="PF07690">
    <property type="entry name" value="MFS_1"/>
    <property type="match status" value="1"/>
</dbReference>
<feature type="transmembrane region" description="Helical" evidence="8">
    <location>
        <begin position="47"/>
        <end position="72"/>
    </location>
</feature>
<evidence type="ECO:0000313" key="11">
    <source>
        <dbReference type="Proteomes" id="UP000664382"/>
    </source>
</evidence>
<evidence type="ECO:0000256" key="3">
    <source>
        <dbReference type="ARBA" id="ARBA00022448"/>
    </source>
</evidence>
<evidence type="ECO:0000259" key="9">
    <source>
        <dbReference type="PROSITE" id="PS50850"/>
    </source>
</evidence>
<organism evidence="10 11">
    <name type="scientific">Leucobacter weissii</name>
    <dbReference type="NCBI Taxonomy" id="1983706"/>
    <lineage>
        <taxon>Bacteria</taxon>
        <taxon>Bacillati</taxon>
        <taxon>Actinomycetota</taxon>
        <taxon>Actinomycetes</taxon>
        <taxon>Micrococcales</taxon>
        <taxon>Microbacteriaceae</taxon>
        <taxon>Leucobacter</taxon>
    </lineage>
</organism>
<dbReference type="EMBL" id="JAGDYM010000007">
    <property type="protein sequence ID" value="MBO1901669.1"/>
    <property type="molecule type" value="Genomic_DNA"/>
</dbReference>
<feature type="transmembrane region" description="Helical" evidence="8">
    <location>
        <begin position="137"/>
        <end position="160"/>
    </location>
</feature>
<comment type="subcellular location">
    <subcellularLocation>
        <location evidence="1">Cell membrane</location>
        <topology evidence="1">Multi-pass membrane protein</topology>
    </subcellularLocation>
</comment>
<keyword evidence="6 8" id="KW-1133">Transmembrane helix</keyword>
<feature type="transmembrane region" description="Helical" evidence="8">
    <location>
        <begin position="307"/>
        <end position="329"/>
    </location>
</feature>
<feature type="transmembrane region" description="Helical" evidence="8">
    <location>
        <begin position="109"/>
        <end position="130"/>
    </location>
</feature>
<feature type="transmembrane region" description="Helical" evidence="8">
    <location>
        <begin position="213"/>
        <end position="236"/>
    </location>
</feature>
<dbReference type="Proteomes" id="UP000664382">
    <property type="component" value="Unassembled WGS sequence"/>
</dbReference>
<feature type="transmembrane region" description="Helical" evidence="8">
    <location>
        <begin position="172"/>
        <end position="192"/>
    </location>
</feature>
<dbReference type="SUPFAM" id="SSF103473">
    <property type="entry name" value="MFS general substrate transporter"/>
    <property type="match status" value="1"/>
</dbReference>
<dbReference type="InterPro" id="IPR011701">
    <property type="entry name" value="MFS"/>
</dbReference>
<dbReference type="CDD" id="cd17324">
    <property type="entry name" value="MFS_NepI_like"/>
    <property type="match status" value="1"/>
</dbReference>
<evidence type="ECO:0000256" key="7">
    <source>
        <dbReference type="ARBA" id="ARBA00023136"/>
    </source>
</evidence>
<feature type="transmembrane region" description="Helical" evidence="8">
    <location>
        <begin position="344"/>
        <end position="365"/>
    </location>
</feature>
<sequence length="402" mass="41149">MTETDPRASAGSSRYRRALVALFCAAIATFAQIYSPQGLLPELADEFGVGAGTSSLAVGATTIGLAVGMLPWGRLSDRIGRVAALRWAICAAVAVGLAGPFMPTFEWLIAARLVEGLLLAGLPAIGVVALSETVSPLVLGGAVGSFVAGNTIGGLLGRILATNVGECFGWRWGLFAVALLAAVSAILFLLLMPPTAIAPPPGLPLFRAMLENLRNPGVMVMVAQALLLMGGFVAAYNYLAFRLQAAPFELSLSQASWLFLAYVGGALSSRGVWVCARWLPPVGLLLASVAVMLGGLALTLLHGLPAVVAGLVVFTAGFFGAHSIALALVSRRADGSGRSLAPSLYYLGYYAGSTLLGWAGGYAFLAAGWPGVVAMIVAVSILAASLAWAHAAGRGGLRAVDG</sequence>